<name>A0AAP4FWF7_9ENTR</name>
<keyword evidence="3" id="KW-1185">Reference proteome</keyword>
<dbReference type="PANTHER" id="PTHR18964">
    <property type="entry name" value="ROK (REPRESSOR, ORF, KINASE) FAMILY"/>
    <property type="match status" value="1"/>
</dbReference>
<sequence>MQESGLNNQRVRQLNRQTLLKLVWKHKQLSKSRFAQFTGLSIPAVSKILDELVEDGKLSHSSENLSSRGLNGGSYQIPPEGDYILCMNVTPTSIESQLCDAQLSALGEFERRAISAPTPQALLAAIEAIWQQQSRNWPRKTINLALGIHGQVDPVTGVSQTMPQAPWRGNVEIKYLLEEKLRVTVKLDNDCVMLALAEKWQNAQNREDFCVINVDYGIGSSFVINGQIYRGNLYGSGQIGHTIVNPDGAMCDCGRYGCLETVASLSALKKQARIWLKNHPASPQQDPETLSSQQLVKAWHAGDEHVMRWVEESAHAIGLSLYNFLNILNINQIWFYGRSCGFGESWLEAIKQRIGFNPFDHSDGLKRNATQINFGGLTRAQQVMGIGYLYAEAALENEG</sequence>
<dbReference type="InterPro" id="IPR036390">
    <property type="entry name" value="WH_DNA-bd_sf"/>
</dbReference>
<dbReference type="Gene3D" id="3.30.420.40">
    <property type="match status" value="2"/>
</dbReference>
<dbReference type="Gene3D" id="1.10.10.10">
    <property type="entry name" value="Winged helix-like DNA-binding domain superfamily/Winged helix DNA-binding domain"/>
    <property type="match status" value="1"/>
</dbReference>
<proteinExistence type="inferred from homology"/>
<accession>A0AAP4FWF7</accession>
<reference evidence="2 3" key="1">
    <citation type="submission" date="2023-06" db="EMBL/GenBank/DDBJ databases">
        <title>Identification and characterization of antibiotic-resistant Gram-negative bacteria.</title>
        <authorList>
            <person name="Cho G.-S."/>
            <person name="Lee J."/>
            <person name="Tai E."/>
            <person name="Jeong S."/>
            <person name="Kim I."/>
            <person name="Kim B.-E."/>
            <person name="Jeong M.-I."/>
            <person name="Oh K.-K."/>
            <person name="Franz C.M.A.P."/>
        </authorList>
    </citation>
    <scope>NUCLEOTIDE SEQUENCE [LARGE SCALE GENOMIC DNA]</scope>
    <source>
        <strain evidence="2 3">V106_12</strain>
    </source>
</reference>
<dbReference type="InterPro" id="IPR000600">
    <property type="entry name" value="ROK"/>
</dbReference>
<organism evidence="2 3">
    <name type="scientific">Lelliottia wanjuensis</name>
    <dbReference type="NCBI Taxonomy" id="3050585"/>
    <lineage>
        <taxon>Bacteria</taxon>
        <taxon>Pseudomonadati</taxon>
        <taxon>Pseudomonadota</taxon>
        <taxon>Gammaproteobacteria</taxon>
        <taxon>Enterobacterales</taxon>
        <taxon>Enterobacteriaceae</taxon>
        <taxon>Lelliottia</taxon>
    </lineage>
</organism>
<dbReference type="SUPFAM" id="SSF46785">
    <property type="entry name" value="Winged helix' DNA-binding domain"/>
    <property type="match status" value="1"/>
</dbReference>
<dbReference type="GeneID" id="97185883"/>
<dbReference type="Proteomes" id="UP001223214">
    <property type="component" value="Unassembled WGS sequence"/>
</dbReference>
<gene>
    <name evidence="2" type="ORF">QQF32_18055</name>
</gene>
<protein>
    <submittedName>
        <fullName evidence="2">ROK family protein</fullName>
    </submittedName>
</protein>
<comment type="caution">
    <text evidence="2">The sequence shown here is derived from an EMBL/GenBank/DDBJ whole genome shotgun (WGS) entry which is preliminary data.</text>
</comment>
<dbReference type="Pfam" id="PF00480">
    <property type="entry name" value="ROK"/>
    <property type="match status" value="1"/>
</dbReference>
<dbReference type="AlphaFoldDB" id="A0AAP4FWF7"/>
<dbReference type="GO" id="GO:0006351">
    <property type="term" value="P:DNA-templated transcription"/>
    <property type="evidence" value="ECO:0007669"/>
    <property type="project" value="TreeGrafter"/>
</dbReference>
<evidence type="ECO:0000313" key="3">
    <source>
        <dbReference type="Proteomes" id="UP001223214"/>
    </source>
</evidence>
<dbReference type="SUPFAM" id="SSF53067">
    <property type="entry name" value="Actin-like ATPase domain"/>
    <property type="match status" value="2"/>
</dbReference>
<dbReference type="InterPro" id="IPR036388">
    <property type="entry name" value="WH-like_DNA-bd_sf"/>
</dbReference>
<dbReference type="RefSeq" id="WP_285149785.1">
    <property type="nucleotide sequence ID" value="NZ_JASSOM010000067.1"/>
</dbReference>
<dbReference type="InterPro" id="IPR043129">
    <property type="entry name" value="ATPase_NBD"/>
</dbReference>
<evidence type="ECO:0000256" key="1">
    <source>
        <dbReference type="ARBA" id="ARBA00006479"/>
    </source>
</evidence>
<dbReference type="EMBL" id="JASSOM010000067">
    <property type="protein sequence ID" value="MDK9365104.1"/>
    <property type="molecule type" value="Genomic_DNA"/>
</dbReference>
<comment type="similarity">
    <text evidence="1">Belongs to the ROK (NagC/XylR) family.</text>
</comment>
<dbReference type="GO" id="GO:0003677">
    <property type="term" value="F:DNA binding"/>
    <property type="evidence" value="ECO:0007669"/>
    <property type="project" value="TreeGrafter"/>
</dbReference>
<evidence type="ECO:0000313" key="2">
    <source>
        <dbReference type="EMBL" id="MDK9365104.1"/>
    </source>
</evidence>
<dbReference type="PANTHER" id="PTHR18964:SF149">
    <property type="entry name" value="BIFUNCTIONAL UDP-N-ACETYLGLUCOSAMINE 2-EPIMERASE_N-ACETYLMANNOSAMINE KINASE"/>
    <property type="match status" value="1"/>
</dbReference>